<dbReference type="InParanoid" id="K5V5J4"/>
<feature type="non-terminal residue" evidence="1">
    <location>
        <position position="1"/>
    </location>
</feature>
<dbReference type="Proteomes" id="UP000008370">
    <property type="component" value="Unassembled WGS sequence"/>
</dbReference>
<organism evidence="1 2">
    <name type="scientific">Phanerochaete carnosa (strain HHB-10118-sp)</name>
    <name type="common">White-rot fungus</name>
    <name type="synonym">Peniophora carnosa</name>
    <dbReference type="NCBI Taxonomy" id="650164"/>
    <lineage>
        <taxon>Eukaryota</taxon>
        <taxon>Fungi</taxon>
        <taxon>Dikarya</taxon>
        <taxon>Basidiomycota</taxon>
        <taxon>Agaricomycotina</taxon>
        <taxon>Agaricomycetes</taxon>
        <taxon>Polyporales</taxon>
        <taxon>Phanerochaetaceae</taxon>
        <taxon>Phanerochaete</taxon>
    </lineage>
</organism>
<dbReference type="KEGG" id="pco:PHACADRAFT_90241"/>
<dbReference type="EMBL" id="JH930470">
    <property type="protein sequence ID" value="EKM57921.1"/>
    <property type="molecule type" value="Genomic_DNA"/>
</dbReference>
<dbReference type="STRING" id="650164.K5V5J4"/>
<dbReference type="RefSeq" id="XP_007393257.1">
    <property type="nucleotide sequence ID" value="XM_007393195.1"/>
</dbReference>
<evidence type="ECO:0000313" key="2">
    <source>
        <dbReference type="Proteomes" id="UP000008370"/>
    </source>
</evidence>
<protein>
    <recommendedName>
        <fullName evidence="3">Reverse transcriptase domain-containing protein</fullName>
    </recommendedName>
</protein>
<gene>
    <name evidence="1" type="ORF">PHACADRAFT_90241</name>
</gene>
<sequence>LVTFFADDTTVYLSEHDSFLDLSTILSTWCIVSGARFNVTKTEVIPIGLPSYRTSITTMRSLQPKRSSYMPVKIPANTHIAADNKAVRLFGAHIGNCITPFIVWGPRIDKIREGLHCWSRCKPTLDGKCLIVYMIVGGMSQYHTRVMGMLAHIEKTLT</sequence>
<reference evidence="1 2" key="1">
    <citation type="journal article" date="2012" name="BMC Genomics">
        <title>Comparative genomics of the white-rot fungi, Phanerochaete carnosa and P. chrysosporium, to elucidate the genetic basis of the distinct wood types they colonize.</title>
        <authorList>
            <person name="Suzuki H."/>
            <person name="MacDonald J."/>
            <person name="Syed K."/>
            <person name="Salamov A."/>
            <person name="Hori C."/>
            <person name="Aerts A."/>
            <person name="Henrissat B."/>
            <person name="Wiebenga A."/>
            <person name="vanKuyk P.A."/>
            <person name="Barry K."/>
            <person name="Lindquist E."/>
            <person name="LaButti K."/>
            <person name="Lapidus A."/>
            <person name="Lucas S."/>
            <person name="Coutinho P."/>
            <person name="Gong Y."/>
            <person name="Samejima M."/>
            <person name="Mahadevan R."/>
            <person name="Abou-Zaid M."/>
            <person name="de Vries R.P."/>
            <person name="Igarashi K."/>
            <person name="Yadav J.S."/>
            <person name="Grigoriev I.V."/>
            <person name="Master E.R."/>
        </authorList>
    </citation>
    <scope>NUCLEOTIDE SEQUENCE [LARGE SCALE GENOMIC DNA]</scope>
    <source>
        <strain evidence="1 2">HHB-10118-sp</strain>
    </source>
</reference>
<proteinExistence type="predicted"/>
<dbReference type="OrthoDB" id="2205812at2759"/>
<accession>K5V5J4</accession>
<evidence type="ECO:0000313" key="1">
    <source>
        <dbReference type="EMBL" id="EKM57921.1"/>
    </source>
</evidence>
<dbReference type="AlphaFoldDB" id="K5V5J4"/>
<dbReference type="GeneID" id="18920683"/>
<evidence type="ECO:0008006" key="3">
    <source>
        <dbReference type="Google" id="ProtNLM"/>
    </source>
</evidence>
<keyword evidence="2" id="KW-1185">Reference proteome</keyword>
<name>K5V5J4_PHACS</name>
<dbReference type="HOGENOM" id="CLU_077575_1_0_1"/>